<organism evidence="3 4">
    <name type="scientific">Macrostomum lignano</name>
    <dbReference type="NCBI Taxonomy" id="282301"/>
    <lineage>
        <taxon>Eukaryota</taxon>
        <taxon>Metazoa</taxon>
        <taxon>Spiralia</taxon>
        <taxon>Lophotrochozoa</taxon>
        <taxon>Platyhelminthes</taxon>
        <taxon>Rhabditophora</taxon>
        <taxon>Macrostomorpha</taxon>
        <taxon>Macrostomida</taxon>
        <taxon>Macrostomidae</taxon>
        <taxon>Macrostomum</taxon>
    </lineage>
</organism>
<dbReference type="InterPro" id="IPR054734">
    <property type="entry name" value="PqqF-like_C_4"/>
</dbReference>
<protein>
    <submittedName>
        <fullName evidence="4 5">Peptidase_M16_C domain-containing protein</fullName>
    </submittedName>
</protein>
<dbReference type="InterPro" id="IPR011249">
    <property type="entry name" value="Metalloenz_LuxS/M16"/>
</dbReference>
<evidence type="ECO:0000313" key="3">
    <source>
        <dbReference type="Proteomes" id="UP000095280"/>
    </source>
</evidence>
<reference evidence="4 5" key="1">
    <citation type="submission" date="2016-11" db="UniProtKB">
        <authorList>
            <consortium name="WormBaseParasite"/>
        </authorList>
    </citation>
    <scope>IDENTIFICATION</scope>
</reference>
<sequence>FQHMMSEPCYDYLRTKHQLGYQVYCDSRQTNGAIGFMVQVNSQADQFSMAQLQARVDKFTGGRFLKLLTGMSDEAFSNYARSLVDLLLVEDVGMTQQADRYWCAILDNGPACPPAAFGLHYTEAEMLLHSVTKAEAIEFYQRALRSTGRRSFTFQAEGATKKVSGRAGKKPFAMPLCYSTDTVDSQAKDGDEEECIVWTGDLHQFKASLQYNAARAIV</sequence>
<dbReference type="AlphaFoldDB" id="A0A1I8HUU1"/>
<dbReference type="Proteomes" id="UP000095280">
    <property type="component" value="Unplaced"/>
</dbReference>
<dbReference type="WBParaSite" id="maker-uti_cns_0008427-snap-gene-0.1-mRNA-1">
    <property type="protein sequence ID" value="maker-uti_cns_0008427-snap-gene-0.1-mRNA-1"/>
    <property type="gene ID" value="maker-uti_cns_0008427-snap-gene-0.1"/>
</dbReference>
<evidence type="ECO:0000313" key="4">
    <source>
        <dbReference type="WBParaSite" id="maker-uti_cns_0008038-snap-gene-0.3-mRNA-1"/>
    </source>
</evidence>
<dbReference type="Gene3D" id="3.30.830.10">
    <property type="entry name" value="Metalloenzyme, LuxS/M16 peptidase-like"/>
    <property type="match status" value="1"/>
</dbReference>
<evidence type="ECO:0000256" key="1">
    <source>
        <dbReference type="ARBA" id="ARBA00022723"/>
    </source>
</evidence>
<dbReference type="GO" id="GO:0046872">
    <property type="term" value="F:metal ion binding"/>
    <property type="evidence" value="ECO:0007669"/>
    <property type="project" value="UniProtKB-KW"/>
</dbReference>
<dbReference type="InterPro" id="IPR050626">
    <property type="entry name" value="Peptidase_M16"/>
</dbReference>
<proteinExistence type="predicted"/>
<keyword evidence="3" id="KW-1185">Reference proteome</keyword>
<dbReference type="Pfam" id="PF22456">
    <property type="entry name" value="PqqF-like_C_4"/>
    <property type="match status" value="1"/>
</dbReference>
<keyword evidence="1" id="KW-0479">Metal-binding</keyword>
<evidence type="ECO:0000259" key="2">
    <source>
        <dbReference type="Pfam" id="PF22456"/>
    </source>
</evidence>
<dbReference type="WBParaSite" id="maker-uti_cns_0008038-snap-gene-0.3-mRNA-1">
    <property type="protein sequence ID" value="maker-uti_cns_0008038-snap-gene-0.3-mRNA-1"/>
    <property type="gene ID" value="maker-uti_cns_0008038-snap-gene-0.3"/>
</dbReference>
<accession>A0A1I8HUU1</accession>
<evidence type="ECO:0000313" key="5">
    <source>
        <dbReference type="WBParaSite" id="maker-uti_cns_0008427-snap-gene-0.1-mRNA-1"/>
    </source>
</evidence>
<dbReference type="SUPFAM" id="SSF63411">
    <property type="entry name" value="LuxS/MPP-like metallohydrolase"/>
    <property type="match status" value="1"/>
</dbReference>
<dbReference type="PANTHER" id="PTHR43690:SF18">
    <property type="entry name" value="INSULIN-DEGRADING ENZYME-RELATED"/>
    <property type="match status" value="1"/>
</dbReference>
<dbReference type="PANTHER" id="PTHR43690">
    <property type="entry name" value="NARDILYSIN"/>
    <property type="match status" value="1"/>
</dbReference>
<name>A0A1I8HUU1_9PLAT</name>
<feature type="domain" description="Coenzyme PQQ synthesis protein F-like C-terminal lobe" evidence="2">
    <location>
        <begin position="2"/>
        <end position="102"/>
    </location>
</feature>